<dbReference type="HOGENOM" id="CLU_075545_1_1_6"/>
<dbReference type="PATRIC" id="fig|1157951.4.peg.1659"/>
<dbReference type="OrthoDB" id="6591689at2"/>
<dbReference type="GO" id="GO:0000160">
    <property type="term" value="P:phosphorelay signal transduction system"/>
    <property type="evidence" value="ECO:0007669"/>
    <property type="project" value="InterPro"/>
</dbReference>
<organism evidence="5 6">
    <name type="scientific">Providencia stuartii (strain MRSN 2154)</name>
    <dbReference type="NCBI Taxonomy" id="1157951"/>
    <lineage>
        <taxon>Bacteria</taxon>
        <taxon>Pseudomonadati</taxon>
        <taxon>Pseudomonadota</taxon>
        <taxon>Gammaproteobacteria</taxon>
        <taxon>Enterobacterales</taxon>
        <taxon>Morganellaceae</taxon>
        <taxon>Providencia</taxon>
    </lineage>
</organism>
<evidence type="ECO:0000256" key="1">
    <source>
        <dbReference type="ARBA" id="ARBA00023125"/>
    </source>
</evidence>
<evidence type="ECO:0000259" key="4">
    <source>
        <dbReference type="PROSITE" id="PS51755"/>
    </source>
</evidence>
<keyword evidence="1 2" id="KW-0238">DNA-binding</keyword>
<keyword evidence="3" id="KW-0812">Transmembrane</keyword>
<evidence type="ECO:0000313" key="5">
    <source>
        <dbReference type="EMBL" id="AFH93526.1"/>
    </source>
</evidence>
<evidence type="ECO:0000256" key="2">
    <source>
        <dbReference type="PROSITE-ProRule" id="PRU01091"/>
    </source>
</evidence>
<dbReference type="GeneID" id="93517674"/>
<feature type="domain" description="OmpR/PhoB-type" evidence="4">
    <location>
        <begin position="4"/>
        <end position="110"/>
    </location>
</feature>
<dbReference type="GO" id="GO:0006355">
    <property type="term" value="P:regulation of DNA-templated transcription"/>
    <property type="evidence" value="ECO:0007669"/>
    <property type="project" value="InterPro"/>
</dbReference>
<feature type="transmembrane region" description="Helical" evidence="3">
    <location>
        <begin position="214"/>
        <end position="233"/>
    </location>
</feature>
<evidence type="ECO:0000256" key="3">
    <source>
        <dbReference type="SAM" id="Phobius"/>
    </source>
</evidence>
<accession>A0A140NMZ4</accession>
<dbReference type="InterPro" id="IPR001867">
    <property type="entry name" value="OmpR/PhoB-type_DNA-bd"/>
</dbReference>
<dbReference type="KEGG" id="psi:S70_08315"/>
<dbReference type="Proteomes" id="UP000005012">
    <property type="component" value="Chromosome"/>
</dbReference>
<dbReference type="RefSeq" id="WP_014656923.1">
    <property type="nucleotide sequence ID" value="NC_017731.1"/>
</dbReference>
<gene>
    <name evidence="5" type="ordered locus">S70_08315</name>
</gene>
<feature type="DNA-binding region" description="OmpR/PhoB-type" evidence="2">
    <location>
        <begin position="4"/>
        <end position="110"/>
    </location>
</feature>
<dbReference type="PROSITE" id="PS51755">
    <property type="entry name" value="OMPR_PHOB"/>
    <property type="match status" value="1"/>
</dbReference>
<dbReference type="CDD" id="cd00383">
    <property type="entry name" value="trans_reg_C"/>
    <property type="match status" value="1"/>
</dbReference>
<dbReference type="AlphaFoldDB" id="A0A140NMZ4"/>
<protein>
    <recommendedName>
        <fullName evidence="4">OmpR/PhoB-type domain-containing protein</fullName>
    </recommendedName>
</protein>
<dbReference type="SUPFAM" id="SSF46894">
    <property type="entry name" value="C-terminal effector domain of the bipartite response regulators"/>
    <property type="match status" value="1"/>
</dbReference>
<name>A0A140NMZ4_PROSM</name>
<evidence type="ECO:0000313" key="6">
    <source>
        <dbReference type="Proteomes" id="UP000005012"/>
    </source>
</evidence>
<proteinExistence type="predicted"/>
<dbReference type="Pfam" id="PF00486">
    <property type="entry name" value="Trans_reg_C"/>
    <property type="match status" value="1"/>
</dbReference>
<reference evidence="6" key="2">
    <citation type="submission" date="2012-04" db="EMBL/GenBank/DDBJ databases">
        <title>Complete genome sequence of Providencia stuartii clinical isolate MRSN 2154.</title>
        <authorList>
            <person name="Clifford R.J."/>
            <person name="Hang J."/>
            <person name="Riley M.C."/>
            <person name="Onmus-Leone F."/>
            <person name="Kuschner R.A."/>
            <person name="Lesho E.P."/>
            <person name="Waterman P.E."/>
        </authorList>
    </citation>
    <scope>NUCLEOTIDE SEQUENCE [LARGE SCALE GENOMIC DNA]</scope>
    <source>
        <strain evidence="6">MRSN 2154</strain>
    </source>
</reference>
<keyword evidence="3" id="KW-0472">Membrane</keyword>
<sequence length="329" mass="37878">MKNSKDYLINNKFIFETGKNFIFIKNEVDKFVELSKPASRLLNEIIILNQKSKIATREELLIKVWEEYGLVGSNNNLNTYISEIRKKFELIGIDPKSIVTVPKKGFRFDCDALETITDENDTPYLPEEEIVVLNSSDVTLGLDDYEHSVTYSSQYSEKNAEEATTQFVDQKSIIEEHLHQPRQDNSISELSSTVQEEPQLLKIQNKGKFKNNPILFALIAMSLFLFIFVFYYTTNSNASMEVNSYMTVSERDKCLIQIPINLIESSTKDSIDFVNKKLDKYNVNCQEPKRVILLSEPNSIQSIDKNISLSICKEKKAQYDCVSINDQRI</sequence>
<dbReference type="InterPro" id="IPR016032">
    <property type="entry name" value="Sig_transdc_resp-reg_C-effctor"/>
</dbReference>
<keyword evidence="3" id="KW-1133">Transmembrane helix</keyword>
<dbReference type="InterPro" id="IPR036388">
    <property type="entry name" value="WH-like_DNA-bd_sf"/>
</dbReference>
<reference evidence="5 6" key="1">
    <citation type="journal article" date="2012" name="J. Bacteriol.">
        <title>Complete Genome Sequence of Providencia stuartii Clinical Isolate MRSN 2154.</title>
        <authorList>
            <person name="Clifford R.J."/>
            <person name="Hang J."/>
            <person name="Riley M.C."/>
            <person name="Onmus-Leone F."/>
            <person name="Kuschner R.A."/>
            <person name="Lesho E.P."/>
            <person name="Waterman P.E."/>
        </authorList>
    </citation>
    <scope>NUCLEOTIDE SEQUENCE [LARGE SCALE GENOMIC DNA]</scope>
    <source>
        <strain evidence="5 6">MRSN 2154</strain>
    </source>
</reference>
<dbReference type="EMBL" id="CP003488">
    <property type="protein sequence ID" value="AFH93526.1"/>
    <property type="molecule type" value="Genomic_DNA"/>
</dbReference>
<dbReference type="SMART" id="SM00862">
    <property type="entry name" value="Trans_reg_C"/>
    <property type="match status" value="1"/>
</dbReference>
<dbReference type="GO" id="GO:0003677">
    <property type="term" value="F:DNA binding"/>
    <property type="evidence" value="ECO:0007669"/>
    <property type="project" value="UniProtKB-UniRule"/>
</dbReference>
<dbReference type="Gene3D" id="1.10.10.10">
    <property type="entry name" value="Winged helix-like DNA-binding domain superfamily/Winged helix DNA-binding domain"/>
    <property type="match status" value="1"/>
</dbReference>